<dbReference type="SUPFAM" id="SSF52743">
    <property type="entry name" value="Subtilisin-like"/>
    <property type="match status" value="1"/>
</dbReference>
<feature type="binding site" evidence="11">
    <location>
        <position position="576"/>
    </location>
    <ligand>
        <name>Ca(2+)</name>
        <dbReference type="ChEBI" id="CHEBI:29108"/>
    </ligand>
</feature>
<evidence type="ECO:0000256" key="6">
    <source>
        <dbReference type="ARBA" id="ARBA00022723"/>
    </source>
</evidence>
<dbReference type="Proteomes" id="UP000039046">
    <property type="component" value="Unassembled WGS sequence"/>
</dbReference>
<evidence type="ECO:0000313" key="14">
    <source>
        <dbReference type="EMBL" id="CEJ86893.1"/>
    </source>
</evidence>
<feature type="signal peptide" evidence="12">
    <location>
        <begin position="1"/>
        <end position="17"/>
    </location>
</feature>
<evidence type="ECO:0000256" key="8">
    <source>
        <dbReference type="ARBA" id="ARBA00022825"/>
    </source>
</evidence>
<name>A0A0A1TFT9_9HYPO</name>
<keyword evidence="5 11" id="KW-0645">Protease</keyword>
<dbReference type="GO" id="GO:0004252">
    <property type="term" value="F:serine-type endopeptidase activity"/>
    <property type="evidence" value="ECO:0007669"/>
    <property type="project" value="UniProtKB-UniRule"/>
</dbReference>
<feature type="chain" id="PRO_5001979349" description="tripeptidyl-peptidase II" evidence="12">
    <location>
        <begin position="18"/>
        <end position="621"/>
    </location>
</feature>
<evidence type="ECO:0000259" key="13">
    <source>
        <dbReference type="PROSITE" id="PS51695"/>
    </source>
</evidence>
<dbReference type="InterPro" id="IPR036852">
    <property type="entry name" value="Peptidase_S8/S53_dom_sf"/>
</dbReference>
<dbReference type="InterPro" id="IPR023828">
    <property type="entry name" value="Peptidase_S8_Ser-AS"/>
</dbReference>
<evidence type="ECO:0000256" key="12">
    <source>
        <dbReference type="SAM" id="SignalP"/>
    </source>
</evidence>
<dbReference type="InterPro" id="IPR000209">
    <property type="entry name" value="Peptidase_S8/S53_dom"/>
</dbReference>
<protein>
    <recommendedName>
        <fullName evidence="4">tripeptidyl-peptidase II</fullName>
        <ecNumber evidence="4">3.4.14.10</ecNumber>
    </recommendedName>
</protein>
<comment type="catalytic activity">
    <reaction evidence="1">
        <text>Release of an N-terminal tripeptide from a polypeptide.</text>
        <dbReference type="EC" id="3.4.14.10"/>
    </reaction>
</comment>
<dbReference type="Gene3D" id="3.40.50.200">
    <property type="entry name" value="Peptidase S8/S53 domain"/>
    <property type="match status" value="1"/>
</dbReference>
<dbReference type="Pfam" id="PF09286">
    <property type="entry name" value="Pro-kuma_activ"/>
    <property type="match status" value="1"/>
</dbReference>
<dbReference type="HOGENOM" id="CLU_013783_4_0_1"/>
<dbReference type="EC" id="3.4.14.10" evidence="4"/>
<dbReference type="GO" id="GO:0005576">
    <property type="term" value="C:extracellular region"/>
    <property type="evidence" value="ECO:0007669"/>
    <property type="project" value="UniProtKB-SubCell"/>
</dbReference>
<dbReference type="OrthoDB" id="4867732at2759"/>
<dbReference type="Pfam" id="PF00082">
    <property type="entry name" value="Peptidase_S8"/>
    <property type="match status" value="1"/>
</dbReference>
<gene>
    <name evidence="14" type="ORF">VHEMI04238</name>
</gene>
<accession>A0A0A1TFT9</accession>
<dbReference type="EMBL" id="CDHN01000002">
    <property type="protein sequence ID" value="CEJ86893.1"/>
    <property type="molecule type" value="Genomic_DNA"/>
</dbReference>
<evidence type="ECO:0000256" key="4">
    <source>
        <dbReference type="ARBA" id="ARBA00012462"/>
    </source>
</evidence>
<keyword evidence="8 11" id="KW-0720">Serine protease</keyword>
<dbReference type="PROSITE" id="PS00138">
    <property type="entry name" value="SUBTILASE_SER"/>
    <property type="match status" value="1"/>
</dbReference>
<keyword evidence="10" id="KW-0865">Zymogen</keyword>
<dbReference type="InterPro" id="IPR050819">
    <property type="entry name" value="Tripeptidyl-peptidase_I"/>
</dbReference>
<keyword evidence="15" id="KW-1185">Reference proteome</keyword>
<comment type="subcellular location">
    <subcellularLocation>
        <location evidence="3">Secreted</location>
        <location evidence="3">Extracellular space</location>
    </subcellularLocation>
</comment>
<reference evidence="14 15" key="1">
    <citation type="journal article" date="2015" name="Genome Announc.">
        <title>Draft Genome Sequence and Gene Annotation of the Entomopathogenic Fungus Verticillium hemipterigenum.</title>
        <authorList>
            <person name="Horn F."/>
            <person name="Habel A."/>
            <person name="Scharf D.H."/>
            <person name="Dworschak J."/>
            <person name="Brakhage A.A."/>
            <person name="Guthke R."/>
            <person name="Hertweck C."/>
            <person name="Linde J."/>
        </authorList>
    </citation>
    <scope>NUCLEOTIDE SEQUENCE [LARGE SCALE GENOMIC DNA]</scope>
</reference>
<dbReference type="SUPFAM" id="SSF54897">
    <property type="entry name" value="Protease propeptides/inhibitors"/>
    <property type="match status" value="1"/>
</dbReference>
<dbReference type="GO" id="GO:0008240">
    <property type="term" value="F:tripeptidyl-peptidase activity"/>
    <property type="evidence" value="ECO:0007669"/>
    <property type="project" value="UniProtKB-EC"/>
</dbReference>
<dbReference type="GO" id="GO:0006508">
    <property type="term" value="P:proteolysis"/>
    <property type="evidence" value="ECO:0007669"/>
    <property type="project" value="UniProtKB-KW"/>
</dbReference>
<feature type="binding site" evidence="11">
    <location>
        <position position="575"/>
    </location>
    <ligand>
        <name>Ca(2+)</name>
        <dbReference type="ChEBI" id="CHEBI:29108"/>
    </ligand>
</feature>
<comment type="cofactor">
    <cofactor evidence="11">
        <name>Ca(2+)</name>
        <dbReference type="ChEBI" id="CHEBI:29108"/>
    </cofactor>
    <text evidence="11">Binds 1 Ca(2+) ion per subunit.</text>
</comment>
<dbReference type="PROSITE" id="PS51695">
    <property type="entry name" value="SEDOLISIN"/>
    <property type="match status" value="1"/>
</dbReference>
<proteinExistence type="predicted"/>
<dbReference type="InterPro" id="IPR030400">
    <property type="entry name" value="Sedolisin_dom"/>
</dbReference>
<comment type="function">
    <text evidence="2">Secreted tripeptidyl-peptidase which degrades proteins at acidic pHs and is involved in virulence.</text>
</comment>
<evidence type="ECO:0000256" key="9">
    <source>
        <dbReference type="ARBA" id="ARBA00022837"/>
    </source>
</evidence>
<keyword evidence="9 11" id="KW-0106">Calcium</keyword>
<dbReference type="STRING" id="1531966.A0A0A1TFT9"/>
<feature type="binding site" evidence="11">
    <location>
        <position position="601"/>
    </location>
    <ligand>
        <name>Ca(2+)</name>
        <dbReference type="ChEBI" id="CHEBI:29108"/>
    </ligand>
</feature>
<keyword evidence="7 11" id="KW-0378">Hydrolase</keyword>
<evidence type="ECO:0000256" key="5">
    <source>
        <dbReference type="ARBA" id="ARBA00022670"/>
    </source>
</evidence>
<evidence type="ECO:0000256" key="7">
    <source>
        <dbReference type="ARBA" id="ARBA00022801"/>
    </source>
</evidence>
<keyword evidence="6 11" id="KW-0479">Metal-binding</keyword>
<feature type="active site" description="Charge relay system" evidence="11">
    <location>
        <position position="534"/>
    </location>
</feature>
<evidence type="ECO:0000256" key="10">
    <source>
        <dbReference type="ARBA" id="ARBA00023145"/>
    </source>
</evidence>
<evidence type="ECO:0000256" key="3">
    <source>
        <dbReference type="ARBA" id="ARBA00004239"/>
    </source>
</evidence>
<sequence length="621" mass="65959">MKVAAIFLSAFVAAALGMPADYVQHENIGNAPHLIKRAGAALDNVVPVRIALKQNNLDKGMDLLMDVSDPDSANYGKHWTAEQVAEKFAPAEGSADAVTKWLVEAGVPAASIKIPKSKGWVEFQSTVGKLENLLHTKYNVFESRDTAKQFLGTEKYNLPAAVADHVDFVSPGVAMYKMRKVEGNPIRKNRPSKPLSADTIAKLQSQGQSSDCGTIITPACIKDMYKIADAPTTANPNNKLGMFEDSDEMYRQSDLDIFYKNYAPNIPKGFGPKVDLLNFGSSKPNPNSAVGEAALDFDMVFPIIYPQGSELYQSKSQSQDLFDHFLDAIDGSFCDGDDTSIDGSSSGRACGTFKPSNVFSFSYGVEEGTWPLKYTQRQCNEFMKLGLQGSTIVFASGDGGVAGGHGGRCSGDGSVFTGIVHGGCPYVTSVGATELPSGSNAGDPEHVAFTQFSPGGGFSNYYVRPDYQNDAVSSFLANHAPSFQGYNNTDGTIPADGSNGVYNMAGRGFPDISAIGNNGAYVFNGQPGTNGGTSMSAPVVAAMFNLINENRLAAGKKTIGFANPALYKNTAMFTDVTIGGMAKDDSAACNGNSFDATPGWDPASGLGSPKYPEMSKYFMSL</sequence>
<dbReference type="CDD" id="cd11377">
    <property type="entry name" value="Pro-peptidase_S53"/>
    <property type="match status" value="1"/>
</dbReference>
<dbReference type="SMART" id="SM00944">
    <property type="entry name" value="Pro-kuma_activ"/>
    <property type="match status" value="1"/>
</dbReference>
<dbReference type="CDD" id="cd04056">
    <property type="entry name" value="Peptidases_S53"/>
    <property type="match status" value="1"/>
</dbReference>
<organism evidence="14 15">
    <name type="scientific">[Torrubiella] hemipterigena</name>
    <dbReference type="NCBI Taxonomy" id="1531966"/>
    <lineage>
        <taxon>Eukaryota</taxon>
        <taxon>Fungi</taxon>
        <taxon>Dikarya</taxon>
        <taxon>Ascomycota</taxon>
        <taxon>Pezizomycotina</taxon>
        <taxon>Sordariomycetes</taxon>
        <taxon>Hypocreomycetidae</taxon>
        <taxon>Hypocreales</taxon>
        <taxon>Clavicipitaceae</taxon>
        <taxon>Clavicipitaceae incertae sedis</taxon>
        <taxon>'Torrubiella' clade</taxon>
    </lineage>
</organism>
<evidence type="ECO:0000256" key="2">
    <source>
        <dbReference type="ARBA" id="ARBA00002451"/>
    </source>
</evidence>
<evidence type="ECO:0000313" key="15">
    <source>
        <dbReference type="Proteomes" id="UP000039046"/>
    </source>
</evidence>
<dbReference type="PANTHER" id="PTHR14218:SF19">
    <property type="entry name" value="SERINE PROTEASE AORO, PUTATIVE (AFU_ORTHOLOGUE AFUA_6G10250)-RELATED"/>
    <property type="match status" value="1"/>
</dbReference>
<dbReference type="PANTHER" id="PTHR14218">
    <property type="entry name" value="PROTEASE S8 TRIPEPTIDYL PEPTIDASE I CLN2"/>
    <property type="match status" value="1"/>
</dbReference>
<feature type="binding site" evidence="11">
    <location>
        <position position="599"/>
    </location>
    <ligand>
        <name>Ca(2+)</name>
        <dbReference type="ChEBI" id="CHEBI:29108"/>
    </ligand>
</feature>
<dbReference type="AlphaFoldDB" id="A0A0A1TFT9"/>
<feature type="active site" description="Charge relay system" evidence="11">
    <location>
        <position position="296"/>
    </location>
</feature>
<feature type="active site" description="Charge relay system" evidence="11">
    <location>
        <position position="292"/>
    </location>
</feature>
<evidence type="ECO:0000256" key="11">
    <source>
        <dbReference type="PROSITE-ProRule" id="PRU01032"/>
    </source>
</evidence>
<evidence type="ECO:0000256" key="1">
    <source>
        <dbReference type="ARBA" id="ARBA00001910"/>
    </source>
</evidence>
<feature type="domain" description="Peptidase S53" evidence="13">
    <location>
        <begin position="215"/>
        <end position="621"/>
    </location>
</feature>
<dbReference type="InterPro" id="IPR015366">
    <property type="entry name" value="S53_propep"/>
</dbReference>
<dbReference type="GO" id="GO:0046872">
    <property type="term" value="F:metal ion binding"/>
    <property type="evidence" value="ECO:0007669"/>
    <property type="project" value="UniProtKB-UniRule"/>
</dbReference>
<keyword evidence="12" id="KW-0732">Signal</keyword>